<reference evidence="1" key="1">
    <citation type="submission" date="2022-06" db="EMBL/GenBank/DDBJ databases">
        <title>Complete genome sequences of two strains of the flax pathogen Septoria linicola.</title>
        <authorList>
            <person name="Lapalu N."/>
            <person name="Simon A."/>
            <person name="Demenou B."/>
            <person name="Paumier D."/>
            <person name="Guillot M.-P."/>
            <person name="Gout L."/>
            <person name="Valade R."/>
        </authorList>
    </citation>
    <scope>NUCLEOTIDE SEQUENCE</scope>
    <source>
        <strain evidence="1">SE15195</strain>
    </source>
</reference>
<dbReference type="EMBL" id="CP099429">
    <property type="protein sequence ID" value="USW59477.1"/>
    <property type="molecule type" value="Genomic_DNA"/>
</dbReference>
<proteinExistence type="predicted"/>
<organism evidence="1 2">
    <name type="scientific">Septoria linicola</name>
    <dbReference type="NCBI Taxonomy" id="215465"/>
    <lineage>
        <taxon>Eukaryota</taxon>
        <taxon>Fungi</taxon>
        <taxon>Dikarya</taxon>
        <taxon>Ascomycota</taxon>
        <taxon>Pezizomycotina</taxon>
        <taxon>Dothideomycetes</taxon>
        <taxon>Dothideomycetidae</taxon>
        <taxon>Mycosphaerellales</taxon>
        <taxon>Mycosphaerellaceae</taxon>
        <taxon>Septoria</taxon>
    </lineage>
</organism>
<dbReference type="InterPro" id="IPR038883">
    <property type="entry name" value="AN11006-like"/>
</dbReference>
<sequence>MKSQDGRIQLPIRTAADTKTSLSTADTSTYDTPSIFDLPAELRNLVYRYAVLRDPLEIYPPMPIWGYHREPGFCVQPGGGVNHRLLQTCKQIAREASPIMYGKNVFGLYNIHDIGEPFLRHIGLNAIHLRHISIMWQFHEEWRFMIALRRVVSLDTLTINVEPNWFGVTEEDVAATLRLLLDHLHARRKGTGKKPAIDVLVWKGVVWPGVSTTWQRIERDEQEAKSFGVRVRALLECVLIRKSRAGV</sequence>
<dbReference type="Proteomes" id="UP001056384">
    <property type="component" value="Chromosome 12"/>
</dbReference>
<dbReference type="PANTHER" id="PTHR42085:SF2">
    <property type="entry name" value="F-BOX DOMAIN-CONTAINING PROTEIN"/>
    <property type="match status" value="1"/>
</dbReference>
<evidence type="ECO:0000313" key="2">
    <source>
        <dbReference type="Proteomes" id="UP001056384"/>
    </source>
</evidence>
<gene>
    <name evidence="1" type="ORF">Slin15195_G127960</name>
</gene>
<name>A0A9Q9ER34_9PEZI</name>
<protein>
    <submittedName>
        <fullName evidence="1">Uncharacterized protein</fullName>
    </submittedName>
</protein>
<dbReference type="AlphaFoldDB" id="A0A9Q9ER34"/>
<accession>A0A9Q9ER34</accession>
<dbReference type="PANTHER" id="PTHR42085">
    <property type="entry name" value="F-BOX DOMAIN-CONTAINING PROTEIN"/>
    <property type="match status" value="1"/>
</dbReference>
<keyword evidence="2" id="KW-1185">Reference proteome</keyword>
<evidence type="ECO:0000313" key="1">
    <source>
        <dbReference type="EMBL" id="USW59477.1"/>
    </source>
</evidence>